<evidence type="ECO:0000256" key="4">
    <source>
        <dbReference type="ARBA" id="ARBA00022692"/>
    </source>
</evidence>
<protein>
    <submittedName>
        <fullName evidence="9">DUF421 domain-containing protein</fullName>
    </submittedName>
</protein>
<evidence type="ECO:0000256" key="6">
    <source>
        <dbReference type="ARBA" id="ARBA00023136"/>
    </source>
</evidence>
<accession>A0A4P8XU75</accession>
<keyword evidence="4 7" id="KW-0812">Transmembrane</keyword>
<feature type="domain" description="YetF C-terminal" evidence="8">
    <location>
        <begin position="84"/>
        <end position="212"/>
    </location>
</feature>
<evidence type="ECO:0000259" key="8">
    <source>
        <dbReference type="Pfam" id="PF04239"/>
    </source>
</evidence>
<dbReference type="Pfam" id="PF04239">
    <property type="entry name" value="DUF421"/>
    <property type="match status" value="1"/>
</dbReference>
<dbReference type="Proteomes" id="UP000301475">
    <property type="component" value="Chromosome"/>
</dbReference>
<feature type="transmembrane region" description="Helical" evidence="7">
    <location>
        <begin position="62"/>
        <end position="80"/>
    </location>
</feature>
<dbReference type="OrthoDB" id="9778331at2"/>
<gene>
    <name evidence="9" type="ORF">E5Z56_03095</name>
</gene>
<comment type="subcellular location">
    <subcellularLocation>
        <location evidence="1">Cell membrane</location>
        <topology evidence="1">Multi-pass membrane protein</topology>
    </subcellularLocation>
</comment>
<dbReference type="AlphaFoldDB" id="A0A4P8XU75"/>
<keyword evidence="3" id="KW-1003">Cell membrane</keyword>
<dbReference type="GO" id="GO:0005886">
    <property type="term" value="C:plasma membrane"/>
    <property type="evidence" value="ECO:0007669"/>
    <property type="project" value="UniProtKB-SubCell"/>
</dbReference>
<keyword evidence="5 7" id="KW-1133">Transmembrane helix</keyword>
<evidence type="ECO:0000313" key="10">
    <source>
        <dbReference type="Proteomes" id="UP000301475"/>
    </source>
</evidence>
<dbReference type="PANTHER" id="PTHR34582">
    <property type="entry name" value="UPF0702 TRANSMEMBRANE PROTEIN YCAP"/>
    <property type="match status" value="1"/>
</dbReference>
<evidence type="ECO:0000256" key="2">
    <source>
        <dbReference type="ARBA" id="ARBA00006448"/>
    </source>
</evidence>
<organism evidence="9 10">
    <name type="scientific">Ruminococcus bovis</name>
    <dbReference type="NCBI Taxonomy" id="2564099"/>
    <lineage>
        <taxon>Bacteria</taxon>
        <taxon>Bacillati</taxon>
        <taxon>Bacillota</taxon>
        <taxon>Clostridia</taxon>
        <taxon>Eubacteriales</taxon>
        <taxon>Oscillospiraceae</taxon>
        <taxon>Ruminococcus</taxon>
    </lineage>
</organism>
<dbReference type="InterPro" id="IPR023090">
    <property type="entry name" value="UPF0702_alpha/beta_dom_sf"/>
</dbReference>
<dbReference type="RefSeq" id="WP_138156475.1">
    <property type="nucleotide sequence ID" value="NZ_CP039381.1"/>
</dbReference>
<evidence type="ECO:0000313" key="9">
    <source>
        <dbReference type="EMBL" id="QCT06397.1"/>
    </source>
</evidence>
<evidence type="ECO:0000256" key="1">
    <source>
        <dbReference type="ARBA" id="ARBA00004651"/>
    </source>
</evidence>
<keyword evidence="6 7" id="KW-0472">Membrane</keyword>
<proteinExistence type="inferred from homology"/>
<comment type="similarity">
    <text evidence="2">Belongs to the UPF0702 family.</text>
</comment>
<dbReference type="EMBL" id="CP039381">
    <property type="protein sequence ID" value="QCT06397.1"/>
    <property type="molecule type" value="Genomic_DNA"/>
</dbReference>
<dbReference type="InterPro" id="IPR007353">
    <property type="entry name" value="DUF421"/>
</dbReference>
<name>A0A4P8XU75_9FIRM</name>
<sequence>MVIIKTLVLTFTSIIVLFILAKLMGNKQISQLSTFDYINGITIGSIAAELSTEEWDNVLEPLTAMIIYGLVAVAISYISLTTMPLRRFFSGKTTIIFKNGKFYKKNLLKCKLDIGEFLTEVRAQGYFSIKDIECAYLESNGMVSVLPKSEKAPLTPYDMGMKPKKAEAEPILIMDGKILYKNLKQCGKDEQWLNEKVKESGAVISDVFIAQADGENNLSVYVKTDESVTNDIFQ</sequence>
<reference evidence="9 10" key="1">
    <citation type="submission" date="2019-04" db="EMBL/GenBank/DDBJ databases">
        <authorList>
            <person name="Embree M."/>
            <person name="Gaffney J.R."/>
        </authorList>
    </citation>
    <scope>NUCLEOTIDE SEQUENCE [LARGE SCALE GENOMIC DNA]</scope>
    <source>
        <strain evidence="9 10">JE7A12</strain>
    </source>
</reference>
<keyword evidence="10" id="KW-1185">Reference proteome</keyword>
<feature type="transmembrane region" description="Helical" evidence="7">
    <location>
        <begin position="7"/>
        <end position="25"/>
    </location>
</feature>
<dbReference type="KEGG" id="ruj:E5Z56_03095"/>
<evidence type="ECO:0000256" key="3">
    <source>
        <dbReference type="ARBA" id="ARBA00022475"/>
    </source>
</evidence>
<dbReference type="PANTHER" id="PTHR34582:SF7">
    <property type="entry name" value="UPF0702 TRANSMEMBRANE PROTEIN YDFS"/>
    <property type="match status" value="1"/>
</dbReference>
<evidence type="ECO:0000256" key="7">
    <source>
        <dbReference type="SAM" id="Phobius"/>
    </source>
</evidence>
<evidence type="ECO:0000256" key="5">
    <source>
        <dbReference type="ARBA" id="ARBA00022989"/>
    </source>
</evidence>
<dbReference type="Gene3D" id="3.30.240.20">
    <property type="entry name" value="bsu07140 like domains"/>
    <property type="match status" value="2"/>
</dbReference>